<accession>A0A699IZP7</accession>
<proteinExistence type="predicted"/>
<protein>
    <submittedName>
        <fullName evidence="1">Uncharacterized protein</fullName>
    </submittedName>
</protein>
<dbReference type="AlphaFoldDB" id="A0A699IZP7"/>
<gene>
    <name evidence="1" type="ORF">Tci_570858</name>
</gene>
<sequence length="117" mass="13819">MANTDTPLLQELARTAESDDIRDQVLVLFTREVAEDTKKMENYRELSGQLRNGVRMRDRYIRELRTSDMSDEVVDSIEILKRVQLDDIEKASRLLLMAREIRTKVFEKNTFIARLRD</sequence>
<reference evidence="1" key="1">
    <citation type="journal article" date="2019" name="Sci. Rep.">
        <title>Draft genome of Tanacetum cinerariifolium, the natural source of mosquito coil.</title>
        <authorList>
            <person name="Yamashiro T."/>
            <person name="Shiraishi A."/>
            <person name="Satake H."/>
            <person name="Nakayama K."/>
        </authorList>
    </citation>
    <scope>NUCLEOTIDE SEQUENCE</scope>
</reference>
<evidence type="ECO:0000313" key="1">
    <source>
        <dbReference type="EMBL" id="GEZ98885.1"/>
    </source>
</evidence>
<comment type="caution">
    <text evidence="1">The sequence shown here is derived from an EMBL/GenBank/DDBJ whole genome shotgun (WGS) entry which is preliminary data.</text>
</comment>
<dbReference type="EMBL" id="BKCJ010352073">
    <property type="protein sequence ID" value="GEZ98885.1"/>
    <property type="molecule type" value="Genomic_DNA"/>
</dbReference>
<organism evidence="1">
    <name type="scientific">Tanacetum cinerariifolium</name>
    <name type="common">Dalmatian daisy</name>
    <name type="synonym">Chrysanthemum cinerariifolium</name>
    <dbReference type="NCBI Taxonomy" id="118510"/>
    <lineage>
        <taxon>Eukaryota</taxon>
        <taxon>Viridiplantae</taxon>
        <taxon>Streptophyta</taxon>
        <taxon>Embryophyta</taxon>
        <taxon>Tracheophyta</taxon>
        <taxon>Spermatophyta</taxon>
        <taxon>Magnoliopsida</taxon>
        <taxon>eudicotyledons</taxon>
        <taxon>Gunneridae</taxon>
        <taxon>Pentapetalae</taxon>
        <taxon>asterids</taxon>
        <taxon>campanulids</taxon>
        <taxon>Asterales</taxon>
        <taxon>Asteraceae</taxon>
        <taxon>Asteroideae</taxon>
        <taxon>Anthemideae</taxon>
        <taxon>Anthemidinae</taxon>
        <taxon>Tanacetum</taxon>
    </lineage>
</organism>
<name>A0A699IZP7_TANCI</name>